<sequence>MIKKLSVLILIFCIFEMALYFSKFIMTYLFEGIYYFFNLKDNDPFLRISSNLIYNYTIQILMLFLTLYLLKRFKYTKYIKISIKAIIKLIAFTILLFICTKYALSIFSNNFLWTELKYAIKEWSKLDYIVAILQVALFMLVALAEEYLFRIILYLKILEISNFKNNTLKTIFSIILTNILFSIGHLSMQNYDIYMLLQVFISGIYFSYLFLRTNNIYLACIMHFNYDFPIMAIVDKKYYFQIASLIISVVLIEGYFIINYYYLKLFSKCEQS</sequence>
<feature type="transmembrane region" description="Helical" evidence="1">
    <location>
        <begin position="170"/>
        <end position="187"/>
    </location>
</feature>
<name>A0ABS4NJ23_9THEO</name>
<feature type="transmembrane region" description="Helical" evidence="1">
    <location>
        <begin position="7"/>
        <end position="30"/>
    </location>
</feature>
<protein>
    <submittedName>
        <fullName evidence="3">Membrane protease YdiL (CAAX protease family)</fullName>
    </submittedName>
</protein>
<feature type="transmembrane region" description="Helical" evidence="1">
    <location>
        <begin position="216"/>
        <end position="234"/>
    </location>
</feature>
<feature type="transmembrane region" description="Helical" evidence="1">
    <location>
        <begin position="53"/>
        <end position="73"/>
    </location>
</feature>
<feature type="domain" description="CAAX prenyl protease 2/Lysostaphin resistance protein A-like" evidence="2">
    <location>
        <begin position="132"/>
        <end position="228"/>
    </location>
</feature>
<keyword evidence="1" id="KW-0472">Membrane</keyword>
<evidence type="ECO:0000313" key="4">
    <source>
        <dbReference type="Proteomes" id="UP001166402"/>
    </source>
</evidence>
<dbReference type="GO" id="GO:0006508">
    <property type="term" value="P:proteolysis"/>
    <property type="evidence" value="ECO:0007669"/>
    <property type="project" value="UniProtKB-KW"/>
</dbReference>
<reference evidence="3" key="1">
    <citation type="submission" date="2021-03" db="EMBL/GenBank/DDBJ databases">
        <title>Genomic Encyclopedia of Type Strains, Phase IV (KMG-IV): sequencing the most valuable type-strain genomes for metagenomic binning, comparative biology and taxonomic classification.</title>
        <authorList>
            <person name="Goeker M."/>
        </authorList>
    </citation>
    <scope>NUCLEOTIDE SEQUENCE</scope>
    <source>
        <strain evidence="3">DSM 101588</strain>
    </source>
</reference>
<evidence type="ECO:0000313" key="3">
    <source>
        <dbReference type="EMBL" id="MBP2073073.1"/>
    </source>
</evidence>
<dbReference type="RefSeq" id="WP_209454733.1">
    <property type="nucleotide sequence ID" value="NZ_JAGGLT010000034.1"/>
</dbReference>
<keyword evidence="1" id="KW-0812">Transmembrane</keyword>
<evidence type="ECO:0000256" key="1">
    <source>
        <dbReference type="SAM" id="Phobius"/>
    </source>
</evidence>
<dbReference type="GO" id="GO:0008233">
    <property type="term" value="F:peptidase activity"/>
    <property type="evidence" value="ECO:0007669"/>
    <property type="project" value="UniProtKB-KW"/>
</dbReference>
<keyword evidence="3" id="KW-0645">Protease</keyword>
<keyword evidence="1" id="KW-1133">Transmembrane helix</keyword>
<feature type="transmembrane region" description="Helical" evidence="1">
    <location>
        <begin position="85"/>
        <end position="108"/>
    </location>
</feature>
<feature type="transmembrane region" description="Helical" evidence="1">
    <location>
        <begin position="240"/>
        <end position="263"/>
    </location>
</feature>
<evidence type="ECO:0000259" key="2">
    <source>
        <dbReference type="Pfam" id="PF02517"/>
    </source>
</evidence>
<organism evidence="3 4">
    <name type="scientific">Thermoanaerobacterium butyriciformans</name>
    <dbReference type="NCBI Taxonomy" id="1702242"/>
    <lineage>
        <taxon>Bacteria</taxon>
        <taxon>Bacillati</taxon>
        <taxon>Bacillota</taxon>
        <taxon>Clostridia</taxon>
        <taxon>Thermoanaerobacterales</taxon>
        <taxon>Thermoanaerobacteraceae</taxon>
        <taxon>Thermoanaerobacterium</taxon>
    </lineage>
</organism>
<gene>
    <name evidence="3" type="ORF">J2Z80_002625</name>
</gene>
<feature type="transmembrane region" description="Helical" evidence="1">
    <location>
        <begin position="128"/>
        <end position="149"/>
    </location>
</feature>
<dbReference type="Pfam" id="PF02517">
    <property type="entry name" value="Rce1-like"/>
    <property type="match status" value="1"/>
</dbReference>
<keyword evidence="3" id="KW-0378">Hydrolase</keyword>
<dbReference type="Proteomes" id="UP001166402">
    <property type="component" value="Unassembled WGS sequence"/>
</dbReference>
<feature type="transmembrane region" description="Helical" evidence="1">
    <location>
        <begin position="193"/>
        <end position="211"/>
    </location>
</feature>
<accession>A0ABS4NJ23</accession>
<proteinExistence type="predicted"/>
<keyword evidence="4" id="KW-1185">Reference proteome</keyword>
<dbReference type="InterPro" id="IPR003675">
    <property type="entry name" value="Rce1/LyrA-like_dom"/>
</dbReference>
<dbReference type="EMBL" id="JAGGLT010000034">
    <property type="protein sequence ID" value="MBP2073073.1"/>
    <property type="molecule type" value="Genomic_DNA"/>
</dbReference>
<comment type="caution">
    <text evidence="3">The sequence shown here is derived from an EMBL/GenBank/DDBJ whole genome shotgun (WGS) entry which is preliminary data.</text>
</comment>